<evidence type="ECO:0000313" key="1">
    <source>
        <dbReference type="EMBL" id="KAJ9579301.1"/>
    </source>
</evidence>
<accession>A0AAD7ZFA4</accession>
<dbReference type="EMBL" id="JASPKZ010008530">
    <property type="protein sequence ID" value="KAJ9579301.1"/>
    <property type="molecule type" value="Genomic_DNA"/>
</dbReference>
<dbReference type="Proteomes" id="UP001233999">
    <property type="component" value="Unassembled WGS sequence"/>
</dbReference>
<keyword evidence="2" id="KW-1185">Reference proteome</keyword>
<comment type="caution">
    <text evidence="1">The sequence shown here is derived from an EMBL/GenBank/DDBJ whole genome shotgun (WGS) entry which is preliminary data.</text>
</comment>
<organism evidence="1 2">
    <name type="scientific">Diploptera punctata</name>
    <name type="common">Pacific beetle cockroach</name>
    <dbReference type="NCBI Taxonomy" id="6984"/>
    <lineage>
        <taxon>Eukaryota</taxon>
        <taxon>Metazoa</taxon>
        <taxon>Ecdysozoa</taxon>
        <taxon>Arthropoda</taxon>
        <taxon>Hexapoda</taxon>
        <taxon>Insecta</taxon>
        <taxon>Pterygota</taxon>
        <taxon>Neoptera</taxon>
        <taxon>Polyneoptera</taxon>
        <taxon>Dictyoptera</taxon>
        <taxon>Blattodea</taxon>
        <taxon>Blaberoidea</taxon>
        <taxon>Blaberidae</taxon>
        <taxon>Diplopterinae</taxon>
        <taxon>Diploptera</taxon>
    </lineage>
</organism>
<protein>
    <submittedName>
        <fullName evidence="1">Uncharacterized protein</fullName>
    </submittedName>
</protein>
<feature type="non-terminal residue" evidence="1">
    <location>
        <position position="137"/>
    </location>
</feature>
<proteinExistence type="predicted"/>
<evidence type="ECO:0000313" key="2">
    <source>
        <dbReference type="Proteomes" id="UP001233999"/>
    </source>
</evidence>
<reference evidence="1" key="1">
    <citation type="journal article" date="2023" name="IScience">
        <title>Live-bearing cockroach genome reveals convergent evolutionary mechanisms linked to viviparity in insects and beyond.</title>
        <authorList>
            <person name="Fouks B."/>
            <person name="Harrison M.C."/>
            <person name="Mikhailova A.A."/>
            <person name="Marchal E."/>
            <person name="English S."/>
            <person name="Carruthers M."/>
            <person name="Jennings E.C."/>
            <person name="Chiamaka E.L."/>
            <person name="Frigard R.A."/>
            <person name="Pippel M."/>
            <person name="Attardo G.M."/>
            <person name="Benoit J.B."/>
            <person name="Bornberg-Bauer E."/>
            <person name="Tobe S.S."/>
        </authorList>
    </citation>
    <scope>NUCLEOTIDE SEQUENCE</scope>
    <source>
        <strain evidence="1">Stay&amp;Tobe</strain>
    </source>
</reference>
<dbReference type="AlphaFoldDB" id="A0AAD7ZFA4"/>
<gene>
    <name evidence="1" type="ORF">L9F63_024590</name>
</gene>
<reference evidence="1" key="2">
    <citation type="submission" date="2023-05" db="EMBL/GenBank/DDBJ databases">
        <authorList>
            <person name="Fouks B."/>
        </authorList>
    </citation>
    <scope>NUCLEOTIDE SEQUENCE</scope>
    <source>
        <strain evidence="1">Stay&amp;Tobe</strain>
        <tissue evidence="1">Testes</tissue>
    </source>
</reference>
<name>A0AAD7ZFA4_DIPPU</name>
<sequence>DTTIGLKPNAQLWTYRHYKDTQWMVSLDLNRTEAALSPLHISCLRFRDRQICGTCMVIYNFHTGRPHYLGPATSMLPFLNLDLLIESDIRHQICKHSSRTTCGQRVEFPSRSAQIPYDGVNKQIRLNGKHETLQSIF</sequence>